<dbReference type="InterPro" id="IPR000219">
    <property type="entry name" value="DH_dom"/>
</dbReference>
<dbReference type="Pfam" id="PF19057">
    <property type="entry name" value="PH_19"/>
    <property type="match status" value="1"/>
</dbReference>
<feature type="compositionally biased region" description="Polar residues" evidence="3">
    <location>
        <begin position="949"/>
        <end position="959"/>
    </location>
</feature>
<sequence length="1746" mass="190349">MRPLKSPDNRNLIESNLVDGIFYTIPEILAHHEAFLVSLQDRLTPRWDTNQIIGDVFIDAFTKQPIIDTYTAFINNWKNARQAIKMAKQAKPAFEKFLEELLKHTPEDHPDHVPLIEAQKQIHELALNIDRAEREVMHHEQQQQQLKDIENLFDGHVELAHPSREFIRFDLISTPGGLGSKKERVIFLFSDLLVMTSIKKKTSRRSNLASALSSSTDLILLEGNKFKLLMRVPLDNVEITSASLKQRTEATNAALESIASSCVANASQLAAQSRATVLANDLALLSQIQLLLQQMQSPHQALEDNSRELQQIISRKYAQLSAELSSGQPSGASVSPASGPLCDGSTSTGNSSASNYSCSTTTPATSTSNGKSQLQITLSVGGSSQVSAAATTTNQSSLIPNQVSSLTNTPMSASTQSSSSSSILPNLPLMGSQSSQQQQNGLAIEFVIARNITSEPTSTMTSPTVFGESLSSTSAKGLSIIGGIGTGSSGSDQALASSSTTVETLLAIFPNLERRIAFETAFIEAKRQRLQVQQQHLQREKERHLQQVQQANELAAATDLHHHHHHRVHQRADNVSQHVICSHPLHSTCGNQQQTRELSSMLVHQSSMPTRIAPMLAASGMHQYRASNSSISGDTNHLCNCTNMSSHNYHHHHHSQPASLDVCCEPIGTLSSPHVCRCSSCCITDKASNSLTSKPPITCSAEHLHQNTLNSCLTCVEMQQKQGQLTEMLRPQMPELQMSVPVPKPRSGLQFTSAEVITPSLEHTAIHDNLGRLWLCMSNGYISHICLMKLVLLTHSTVDRSSCTDTTKEATVTAQVDQPSCRRHISDSGSLNLLPVCVASSDVCKARITSIVRVASCNHSSRDIRSADLIQGALTTLHDNYTMPVTKTDLTDQHQQASSPDDSTNKIIANEVQVSQSETAHNGPTEIATQENNEKQGQSDIHATGNDADFQQDSSTLASGSDRPAANQRFNTAIVRQHLDQLNKLHQNIMSYGDNKSSTLLRHKPRSPARQRRTNNGAPEGRAVISESAPPSTSFMSHFQQQSSKSTSNGTTSTDSSTSIGSASVTTAANMQQQSLGHRRRTVSHGQHLAKQLSRPQQWRIDDLRQPAQRSLHGGNSQGNHEAIIQRHKVRHNTVPLQQIGAQHLRPPTLPPRPLVHQTSIGSLTTPTDDLYGSNRCIVSPLSTSSNSSTTSLSLSLSKPIVDQDPLIYTNSRMSSNIANDTSITNEEKDLALSTERPKSVQETRSNYAITDTVGVLGNSYRVSEIETTQHEPHLQMNEHKSSTKTKKKVSQATNESTEDLASSTSDSATSGTGNSLWLGCDDGSIVVIDCIDELSACGQCRNSHTEIQLPAAVNHLLVYKGQVLTALSNGQLAIFAANKHTPIARRRRILSSDTEAAHDEVINTSDSSFITTHGNSYSLEEAPKFIDVSKTGDSIDKLCLVGDSLWCANKNIVSVLNLDTLTIDTTIAVSQEANHVINCMQVSSNEQSIWISMDDNPSVFLYDTLKFDLLLELKLTDTVNKMLSRTNDIIRQHKSACLRPTALMCIPDIASQRDLLWIGTSAGVIINAQVPLITSESRRISVLPNLTGLSRGHAGQVRFLSSIDLQNIPAPTTVDPESTASYYDEEVNRDGTQTDYAPSTRLAVANKDWRYLVISGGDGMETYVPFGIQYIVGSHLQHGSNPCDTVKQMTRIGPDGRLGAPTPSNWVGSSGVDMTDSQQSSAPCRSNTNTIGLDDNTNFLLIWQL</sequence>
<evidence type="ECO:0000259" key="4">
    <source>
        <dbReference type="PROSITE" id="PS50010"/>
    </source>
</evidence>
<keyword evidence="2" id="KW-0175">Coiled coil</keyword>
<keyword evidence="6" id="KW-1185">Reference proteome</keyword>
<feature type="compositionally biased region" description="Low complexity" evidence="3">
    <location>
        <begin position="412"/>
        <end position="422"/>
    </location>
</feature>
<feature type="region of interest" description="Disordered" evidence="3">
    <location>
        <begin position="401"/>
        <end position="422"/>
    </location>
</feature>
<dbReference type="Proteomes" id="UP000825002">
    <property type="component" value="Unassembled WGS sequence"/>
</dbReference>
<dbReference type="PANTHER" id="PTHR12877:SF15">
    <property type="entry name" value="RHO GUANINE NUCLEOTIDE EXCHANGE FACTOR 17"/>
    <property type="match status" value="1"/>
</dbReference>
<dbReference type="Gene3D" id="2.30.29.30">
    <property type="entry name" value="Pleckstrin-homology domain (PH domain)/Phosphotyrosine-binding domain (PTB)"/>
    <property type="match status" value="1"/>
</dbReference>
<feature type="region of interest" description="Disordered" evidence="3">
    <location>
        <begin position="993"/>
        <end position="1100"/>
    </location>
</feature>
<feature type="region of interest" description="Disordered" evidence="3">
    <location>
        <begin position="1700"/>
        <end position="1726"/>
    </location>
</feature>
<name>A0ABQ7SBC3_9ACAR</name>
<organism evidence="5 6">
    <name type="scientific">Fragariocoptes setiger</name>
    <dbReference type="NCBI Taxonomy" id="1670756"/>
    <lineage>
        <taxon>Eukaryota</taxon>
        <taxon>Metazoa</taxon>
        <taxon>Ecdysozoa</taxon>
        <taxon>Arthropoda</taxon>
        <taxon>Chelicerata</taxon>
        <taxon>Arachnida</taxon>
        <taxon>Acari</taxon>
        <taxon>Acariformes</taxon>
        <taxon>Trombidiformes</taxon>
        <taxon>Prostigmata</taxon>
        <taxon>Eupodina</taxon>
        <taxon>Eriophyoidea</taxon>
        <taxon>Phytoptidae</taxon>
        <taxon>Fragariocoptes</taxon>
    </lineage>
</organism>
<dbReference type="InterPro" id="IPR035899">
    <property type="entry name" value="DBL_dom_sf"/>
</dbReference>
<evidence type="ECO:0000256" key="3">
    <source>
        <dbReference type="SAM" id="MobiDB-lite"/>
    </source>
</evidence>
<dbReference type="SUPFAM" id="SSF50998">
    <property type="entry name" value="Quinoprotein alcohol dehydrogenase-like"/>
    <property type="match status" value="1"/>
</dbReference>
<reference evidence="5 6" key="1">
    <citation type="submission" date="2020-10" db="EMBL/GenBank/DDBJ databases">
        <authorList>
            <person name="Klimov P.B."/>
            <person name="Dyachkov S.M."/>
            <person name="Chetverikov P.E."/>
        </authorList>
    </citation>
    <scope>NUCLEOTIDE SEQUENCE [LARGE SCALE GENOMIC DNA]</scope>
    <source>
        <strain evidence="5">BMOC 18-1129-001#AD2665</strain>
        <tissue evidence="5">Entire mites</tissue>
    </source>
</reference>
<feature type="compositionally biased region" description="Low complexity" evidence="3">
    <location>
        <begin position="1300"/>
        <end position="1314"/>
    </location>
</feature>
<dbReference type="Gene3D" id="1.20.900.10">
    <property type="entry name" value="Dbl homology (DH) domain"/>
    <property type="match status" value="1"/>
</dbReference>
<dbReference type="InterPro" id="IPR039919">
    <property type="entry name" value="ARHGEF10/ARHGEF17"/>
</dbReference>
<feature type="domain" description="DH" evidence="4">
    <location>
        <begin position="1"/>
        <end position="152"/>
    </location>
</feature>
<evidence type="ECO:0000256" key="1">
    <source>
        <dbReference type="ARBA" id="ARBA00022658"/>
    </source>
</evidence>
<feature type="compositionally biased region" description="Low complexity" evidence="3">
    <location>
        <begin position="1043"/>
        <end position="1067"/>
    </location>
</feature>
<evidence type="ECO:0000313" key="6">
    <source>
        <dbReference type="Proteomes" id="UP000825002"/>
    </source>
</evidence>
<feature type="coiled-coil region" evidence="2">
    <location>
        <begin position="523"/>
        <end position="554"/>
    </location>
</feature>
<feature type="compositionally biased region" description="Polar residues" evidence="3">
    <location>
        <begin position="914"/>
        <end position="941"/>
    </location>
</feature>
<feature type="compositionally biased region" description="Polar residues" evidence="3">
    <location>
        <begin position="1029"/>
        <end position="1042"/>
    </location>
</feature>
<feature type="compositionally biased region" description="Polar residues" evidence="3">
    <location>
        <begin position="401"/>
        <end position="411"/>
    </location>
</feature>
<gene>
    <name evidence="5" type="primary">Arhgef17</name>
    <name evidence="5" type="ORF">GZH46_00719</name>
</gene>
<dbReference type="PROSITE" id="PS50010">
    <property type="entry name" value="DH_2"/>
    <property type="match status" value="1"/>
</dbReference>
<feature type="compositionally biased region" description="Basic residues" evidence="3">
    <location>
        <begin position="1001"/>
        <end position="1013"/>
    </location>
</feature>
<accession>A0ABQ7SBC3</accession>
<dbReference type="Pfam" id="PF00621">
    <property type="entry name" value="RhoGEF"/>
    <property type="match status" value="1"/>
</dbReference>
<evidence type="ECO:0000256" key="2">
    <source>
        <dbReference type="SAM" id="Coils"/>
    </source>
</evidence>
<comment type="caution">
    <text evidence="5">The sequence shown here is derived from an EMBL/GenBank/DDBJ whole genome shotgun (WGS) entry which is preliminary data.</text>
</comment>
<protein>
    <submittedName>
        <fullName evidence="5">Rho guanine nucleotide exchange factor 17</fullName>
    </submittedName>
</protein>
<dbReference type="Pfam" id="PF19056">
    <property type="entry name" value="WD40_2"/>
    <property type="match status" value="1"/>
</dbReference>
<feature type="compositionally biased region" description="Polar residues" evidence="3">
    <location>
        <begin position="1716"/>
        <end position="1726"/>
    </location>
</feature>
<feature type="region of interest" description="Disordered" evidence="3">
    <location>
        <begin position="914"/>
        <end position="964"/>
    </location>
</feature>
<feature type="coiled-coil region" evidence="2">
    <location>
        <begin position="115"/>
        <end position="149"/>
    </location>
</feature>
<keyword evidence="1" id="KW-0344">Guanine-nucleotide releasing factor</keyword>
<feature type="compositionally biased region" description="Low complexity" evidence="3">
    <location>
        <begin position="325"/>
        <end position="368"/>
    </location>
</feature>
<dbReference type="SMART" id="SM00325">
    <property type="entry name" value="RhoGEF"/>
    <property type="match status" value="1"/>
</dbReference>
<proteinExistence type="predicted"/>
<dbReference type="InterPro" id="IPR011047">
    <property type="entry name" value="Quinoprotein_ADH-like_sf"/>
</dbReference>
<dbReference type="PANTHER" id="PTHR12877">
    <property type="entry name" value="RHO GUANINE NUCLEOTIDE EXCHANGE FACTOR"/>
    <property type="match status" value="1"/>
</dbReference>
<dbReference type="EMBL" id="JAIFTH010000086">
    <property type="protein sequence ID" value="KAG9510725.1"/>
    <property type="molecule type" value="Genomic_DNA"/>
</dbReference>
<evidence type="ECO:0000313" key="5">
    <source>
        <dbReference type="EMBL" id="KAG9510725.1"/>
    </source>
</evidence>
<feature type="region of interest" description="Disordered" evidence="3">
    <location>
        <begin position="1268"/>
        <end position="1314"/>
    </location>
</feature>
<dbReference type="InterPro" id="IPR011993">
    <property type="entry name" value="PH-like_dom_sf"/>
</dbReference>
<feature type="compositionally biased region" description="Basic and acidic residues" evidence="3">
    <location>
        <begin position="1268"/>
        <end position="1282"/>
    </location>
</feature>
<dbReference type="SUPFAM" id="SSF48065">
    <property type="entry name" value="DBL homology domain (DH-domain)"/>
    <property type="match status" value="1"/>
</dbReference>
<feature type="region of interest" description="Disordered" evidence="3">
    <location>
        <begin position="324"/>
        <end position="370"/>
    </location>
</feature>